<proteinExistence type="predicted"/>
<evidence type="ECO:0000313" key="3">
    <source>
        <dbReference type="Proteomes" id="UP001303946"/>
    </source>
</evidence>
<evidence type="ECO:0008006" key="4">
    <source>
        <dbReference type="Google" id="ProtNLM"/>
    </source>
</evidence>
<gene>
    <name evidence="2" type="ORF">RXV79_25000</name>
</gene>
<evidence type="ECO:0000256" key="1">
    <source>
        <dbReference type="SAM" id="SignalP"/>
    </source>
</evidence>
<protein>
    <recommendedName>
        <fullName evidence="4">Peptidoglycan-binding protein</fullName>
    </recommendedName>
</protein>
<accession>A0ABZ0CT39</accession>
<evidence type="ECO:0000313" key="2">
    <source>
        <dbReference type="EMBL" id="WOB08146.1"/>
    </source>
</evidence>
<dbReference type="RefSeq" id="WP_316700835.1">
    <property type="nucleotide sequence ID" value="NZ_CP136336.1"/>
</dbReference>
<organism evidence="2 3">
    <name type="scientific">Piscinibacter gummiphilus</name>
    <dbReference type="NCBI Taxonomy" id="946333"/>
    <lineage>
        <taxon>Bacteria</taxon>
        <taxon>Pseudomonadati</taxon>
        <taxon>Pseudomonadota</taxon>
        <taxon>Betaproteobacteria</taxon>
        <taxon>Burkholderiales</taxon>
        <taxon>Sphaerotilaceae</taxon>
        <taxon>Piscinibacter</taxon>
    </lineage>
</organism>
<keyword evidence="1" id="KW-0732">Signal</keyword>
<reference evidence="2 3" key="1">
    <citation type="submission" date="2023-10" db="EMBL/GenBank/DDBJ databases">
        <title>Bacteria for the degradation of biodegradable plastic PBAT(Polybutylene adipate terephthalate).</title>
        <authorList>
            <person name="Weon H.-Y."/>
            <person name="Yeon J."/>
        </authorList>
    </citation>
    <scope>NUCLEOTIDE SEQUENCE [LARGE SCALE GENOMIC DNA]</scope>
    <source>
        <strain evidence="2 3">SBD 7-3</strain>
    </source>
</reference>
<dbReference type="EMBL" id="CP136336">
    <property type="protein sequence ID" value="WOB08146.1"/>
    <property type="molecule type" value="Genomic_DNA"/>
</dbReference>
<dbReference type="Proteomes" id="UP001303946">
    <property type="component" value="Chromosome"/>
</dbReference>
<feature type="chain" id="PRO_5046212692" description="Peptidoglycan-binding protein" evidence="1">
    <location>
        <begin position="26"/>
        <end position="133"/>
    </location>
</feature>
<keyword evidence="3" id="KW-1185">Reference proteome</keyword>
<feature type="signal peptide" evidence="1">
    <location>
        <begin position="1"/>
        <end position="25"/>
    </location>
</feature>
<sequence>MNRTAFFRRFSMALATLTIASASIASEDAQLTSAREAAASDAQVAVQLQNWLDQRDIALTAQADGLITNDMRAAAAEYAVTQLVEADGLVSAQLQESVAAQLAAADGLVVDHAEFAVNLPAARPAPIVVAGGR</sequence>
<name>A0ABZ0CT39_9BURK</name>